<dbReference type="AlphaFoldDB" id="A0AAW9RUH0"/>
<keyword evidence="1" id="KW-0812">Transmembrane</keyword>
<feature type="transmembrane region" description="Helical" evidence="1">
    <location>
        <begin position="82"/>
        <end position="102"/>
    </location>
</feature>
<dbReference type="EMBL" id="JAZHOF010000009">
    <property type="protein sequence ID" value="MEJ8573892.1"/>
    <property type="molecule type" value="Genomic_DNA"/>
</dbReference>
<gene>
    <name evidence="2" type="ORF">V3328_20565</name>
</gene>
<dbReference type="PANTHER" id="PTHR37314:SF4">
    <property type="entry name" value="UPF0700 TRANSMEMBRANE PROTEIN YOAK"/>
    <property type="match status" value="1"/>
</dbReference>
<name>A0AAW9RUH0_9HYPH</name>
<reference evidence="2 3" key="1">
    <citation type="submission" date="2024-02" db="EMBL/GenBank/DDBJ databases">
        <title>Genome analysis and characterization of Microbaculum marinisediminis sp. nov., isolated from marine sediment.</title>
        <authorList>
            <person name="Du Z.-J."/>
            <person name="Ye Y.-Q."/>
            <person name="Zhang Z.-R."/>
            <person name="Yuan S.-M."/>
            <person name="Zhang X.-Y."/>
        </authorList>
    </citation>
    <scope>NUCLEOTIDE SEQUENCE [LARGE SCALE GENOMIC DNA]</scope>
    <source>
        <strain evidence="2 3">SDUM1044001</strain>
    </source>
</reference>
<dbReference type="InterPro" id="IPR010699">
    <property type="entry name" value="DUF1275"/>
</dbReference>
<dbReference type="RefSeq" id="WP_340331591.1">
    <property type="nucleotide sequence ID" value="NZ_JAZHOF010000009.1"/>
</dbReference>
<proteinExistence type="predicted"/>
<feature type="transmembrane region" description="Helical" evidence="1">
    <location>
        <begin position="55"/>
        <end position="75"/>
    </location>
</feature>
<accession>A0AAW9RUH0</accession>
<feature type="transmembrane region" description="Helical" evidence="1">
    <location>
        <begin position="188"/>
        <end position="210"/>
    </location>
</feature>
<feature type="transmembrane region" description="Helical" evidence="1">
    <location>
        <begin position="12"/>
        <end position="35"/>
    </location>
</feature>
<evidence type="ECO:0000313" key="2">
    <source>
        <dbReference type="EMBL" id="MEJ8573892.1"/>
    </source>
</evidence>
<organism evidence="2 3">
    <name type="scientific">Microbaculum marinum</name>
    <dbReference type="NCBI Taxonomy" id="1764581"/>
    <lineage>
        <taxon>Bacteria</taxon>
        <taxon>Pseudomonadati</taxon>
        <taxon>Pseudomonadota</taxon>
        <taxon>Alphaproteobacteria</taxon>
        <taxon>Hyphomicrobiales</taxon>
        <taxon>Tepidamorphaceae</taxon>
        <taxon>Microbaculum</taxon>
    </lineage>
</organism>
<evidence type="ECO:0000256" key="1">
    <source>
        <dbReference type="SAM" id="Phobius"/>
    </source>
</evidence>
<dbReference type="Proteomes" id="UP001378188">
    <property type="component" value="Unassembled WGS sequence"/>
</dbReference>
<protein>
    <submittedName>
        <fullName evidence="2">DUF1275 family protein</fullName>
    </submittedName>
</protein>
<feature type="transmembrane region" description="Helical" evidence="1">
    <location>
        <begin position="161"/>
        <end position="182"/>
    </location>
</feature>
<dbReference type="Pfam" id="PF06912">
    <property type="entry name" value="DUF1275"/>
    <property type="match status" value="1"/>
</dbReference>
<keyword evidence="1" id="KW-0472">Membrane</keyword>
<dbReference type="PANTHER" id="PTHR37314">
    <property type="entry name" value="SLR0142 PROTEIN"/>
    <property type="match status" value="1"/>
</dbReference>
<evidence type="ECO:0000313" key="3">
    <source>
        <dbReference type="Proteomes" id="UP001378188"/>
    </source>
</evidence>
<sequence length="218" mass="21130">MHNRQILAMGYALTGIAGWVDAQGFLALQGVFVSFMSGNTTLLGLAVTPGNASQAGQIALVIVLFLGGGFAGAFVSGLAGRWAMPAVLASVAAVLAVAIALSATGSTLAGAVILALAMGIQNAAAGAVGPVKSGATYVTGTLVSAGQELGRIAGGGGSGRIFAEHMSLWLALLVGVAAGAVAHTQAGLWSLLGPAAAATALAACTAAPLLRSFNTEGS</sequence>
<keyword evidence="1" id="KW-1133">Transmembrane helix</keyword>
<comment type="caution">
    <text evidence="2">The sequence shown here is derived from an EMBL/GenBank/DDBJ whole genome shotgun (WGS) entry which is preliminary data.</text>
</comment>
<keyword evidence="3" id="KW-1185">Reference proteome</keyword>